<proteinExistence type="predicted"/>
<dbReference type="EMBL" id="UINC01101315">
    <property type="protein sequence ID" value="SVC62024.1"/>
    <property type="molecule type" value="Genomic_DNA"/>
</dbReference>
<evidence type="ECO:0000313" key="1">
    <source>
        <dbReference type="EMBL" id="SVC62024.1"/>
    </source>
</evidence>
<name>A0A382NLE2_9ZZZZ</name>
<dbReference type="AlphaFoldDB" id="A0A382NLE2"/>
<reference evidence="1" key="1">
    <citation type="submission" date="2018-05" db="EMBL/GenBank/DDBJ databases">
        <authorList>
            <person name="Lanie J.A."/>
            <person name="Ng W.-L."/>
            <person name="Kazmierczak K.M."/>
            <person name="Andrzejewski T.M."/>
            <person name="Davidsen T.M."/>
            <person name="Wayne K.J."/>
            <person name="Tettelin H."/>
            <person name="Glass J.I."/>
            <person name="Rusch D."/>
            <person name="Podicherti R."/>
            <person name="Tsui H.-C.T."/>
            <person name="Winkler M.E."/>
        </authorList>
    </citation>
    <scope>NUCLEOTIDE SEQUENCE</scope>
</reference>
<organism evidence="1">
    <name type="scientific">marine metagenome</name>
    <dbReference type="NCBI Taxonomy" id="408172"/>
    <lineage>
        <taxon>unclassified sequences</taxon>
        <taxon>metagenomes</taxon>
        <taxon>ecological metagenomes</taxon>
    </lineage>
</organism>
<accession>A0A382NLE2</accession>
<feature type="non-terminal residue" evidence="1">
    <location>
        <position position="337"/>
    </location>
</feature>
<sequence>METAEILSIHLAYRDQLEREADAVRFLSLIGIVVDIIETIDGVKLGSMAAMGMMGVGRRILMQTADLAFLGYRADGVNIVEIGLALEHLRALRTIPMEASTASTFGGVWDWATIHLESIVSSTRVQAIEQWNDLPASMRGNMEYDSFISTFIKNELRTSCVIGQASHCGTAGSLTGRILSIQLTATPSQLQGELGRLLGDTGEIMAASIMNSFRPIIRAPDGTILSASIFAEGDPHGLGAFWLTFSGSKAKGFPDAQTFGEAGDLWLTRLGVPTVNAGDKVVLTQIKAGSSLSADDLDGIAELWWRSHQLSSVQTSFPSLGGGGLRSFSPVLFCTSP</sequence>
<gene>
    <name evidence="1" type="ORF">METZ01_LOCUS314878</name>
</gene>
<protein>
    <submittedName>
        <fullName evidence="1">Uncharacterized protein</fullName>
    </submittedName>
</protein>